<dbReference type="STRING" id="652787.SAMN05216490_0017"/>
<proteinExistence type="predicted"/>
<reference evidence="2 3" key="1">
    <citation type="submission" date="2016-10" db="EMBL/GenBank/DDBJ databases">
        <authorList>
            <person name="de Groot N.N."/>
        </authorList>
    </citation>
    <scope>NUCLEOTIDE SEQUENCE [LARGE SCALE GENOMIC DNA]</scope>
    <source>
        <strain evidence="2 3">MP1X4</strain>
    </source>
</reference>
<dbReference type="GO" id="GO:0016787">
    <property type="term" value="F:hydrolase activity"/>
    <property type="evidence" value="ECO:0007669"/>
    <property type="project" value="InterPro"/>
</dbReference>
<dbReference type="InterPro" id="IPR051918">
    <property type="entry name" value="STPP_CPPED1"/>
</dbReference>
<accession>A0A1H1MA94</accession>
<dbReference type="Pfam" id="PF00149">
    <property type="entry name" value="Metallophos"/>
    <property type="match status" value="1"/>
</dbReference>
<dbReference type="SUPFAM" id="SSF56300">
    <property type="entry name" value="Metallo-dependent phosphatases"/>
    <property type="match status" value="1"/>
</dbReference>
<name>A0A1H1MA94_MUCMA</name>
<evidence type="ECO:0000259" key="1">
    <source>
        <dbReference type="Pfam" id="PF00149"/>
    </source>
</evidence>
<dbReference type="Proteomes" id="UP000199679">
    <property type="component" value="Chromosome I"/>
</dbReference>
<gene>
    <name evidence="2" type="ORF">SAMN05216490_0017</name>
</gene>
<evidence type="ECO:0000313" key="3">
    <source>
        <dbReference type="Proteomes" id="UP000199679"/>
    </source>
</evidence>
<protein>
    <submittedName>
        <fullName evidence="2">Calcineurin-like phosphoesterase</fullName>
    </submittedName>
</protein>
<dbReference type="AlphaFoldDB" id="A0A1H1MA94"/>
<sequence length="319" mass="36575">MFQHFRALYKMMGRFNICHFIFWMSIIYCPVSVIAQQKSPVIAFASDTQAPLFIETIIRKTDHNEKATELIFKDIVSVHPAALFILGDVVSLGYSDDKWKKMDTYLKWCADDTIPVYAVLGNHELMLNASEGRRQFQSRFPMHSETGYSEVIDSVAVILLNSNFSEMKDSEIVKQDNWYSRTLKQMDNDPAIKFIIVGCHHSPYSNSKVVGPSLPVQQKFVPAFIASKKCVLFLSGHSHNFERFKVQGKYFLVIGGGGGPHQPFYKTKELTHDLSHDYKPMFHYLEVKRCRDSLQITSRELKNDFSGFDDGLKFSVTNN</sequence>
<dbReference type="PANTHER" id="PTHR43143:SF1">
    <property type="entry name" value="SERINE_THREONINE-PROTEIN PHOSPHATASE CPPED1"/>
    <property type="match status" value="1"/>
</dbReference>
<organism evidence="2 3">
    <name type="scientific">Mucilaginibacter mallensis</name>
    <dbReference type="NCBI Taxonomy" id="652787"/>
    <lineage>
        <taxon>Bacteria</taxon>
        <taxon>Pseudomonadati</taxon>
        <taxon>Bacteroidota</taxon>
        <taxon>Sphingobacteriia</taxon>
        <taxon>Sphingobacteriales</taxon>
        <taxon>Sphingobacteriaceae</taxon>
        <taxon>Mucilaginibacter</taxon>
    </lineage>
</organism>
<feature type="domain" description="Calcineurin-like phosphoesterase" evidence="1">
    <location>
        <begin position="42"/>
        <end position="240"/>
    </location>
</feature>
<dbReference type="EMBL" id="LT629740">
    <property type="protein sequence ID" value="SDR82909.1"/>
    <property type="molecule type" value="Genomic_DNA"/>
</dbReference>
<keyword evidence="3" id="KW-1185">Reference proteome</keyword>
<dbReference type="Gene3D" id="3.60.21.10">
    <property type="match status" value="1"/>
</dbReference>
<dbReference type="InterPro" id="IPR029052">
    <property type="entry name" value="Metallo-depent_PP-like"/>
</dbReference>
<dbReference type="InterPro" id="IPR004843">
    <property type="entry name" value="Calcineurin-like_PHP"/>
</dbReference>
<evidence type="ECO:0000313" key="2">
    <source>
        <dbReference type="EMBL" id="SDR82909.1"/>
    </source>
</evidence>
<dbReference type="PANTHER" id="PTHR43143">
    <property type="entry name" value="METALLOPHOSPHOESTERASE, CALCINEURIN SUPERFAMILY"/>
    <property type="match status" value="1"/>
</dbReference>